<reference evidence="5" key="1">
    <citation type="submission" date="2009-05" db="EMBL/GenBank/DDBJ databases">
        <title>The genome sequence of Ajellomyces capsulatus strain H143.</title>
        <authorList>
            <person name="Champion M."/>
            <person name="Cuomo C.A."/>
            <person name="Ma L.-J."/>
            <person name="Henn M.R."/>
            <person name="Sil A."/>
            <person name="Goldman B."/>
            <person name="Young S.K."/>
            <person name="Kodira C.D."/>
            <person name="Zeng Q."/>
            <person name="Koehrsen M."/>
            <person name="Alvarado L."/>
            <person name="Berlin A.M."/>
            <person name="Borenstein D."/>
            <person name="Chen Z."/>
            <person name="Engels R."/>
            <person name="Freedman E."/>
            <person name="Gellesch M."/>
            <person name="Goldberg J."/>
            <person name="Griggs A."/>
            <person name="Gujja S."/>
            <person name="Heiman D.I."/>
            <person name="Hepburn T.A."/>
            <person name="Howarth C."/>
            <person name="Jen D."/>
            <person name="Larson L."/>
            <person name="Lewis B."/>
            <person name="Mehta T."/>
            <person name="Park D."/>
            <person name="Pearson M."/>
            <person name="Roberts A."/>
            <person name="Saif S."/>
            <person name="Shea T.D."/>
            <person name="Shenoy N."/>
            <person name="Sisk P."/>
            <person name="Stolte C."/>
            <person name="Sykes S."/>
            <person name="Walk T."/>
            <person name="White J."/>
            <person name="Yandava C."/>
            <person name="Klein B."/>
            <person name="McEwen J.G."/>
            <person name="Puccia R."/>
            <person name="Goldman G.H."/>
            <person name="Felipe M.S."/>
            <person name="Nino-Vega G."/>
            <person name="San-Blas G."/>
            <person name="Taylor J.W."/>
            <person name="Mendoza L."/>
            <person name="Galagan J.E."/>
            <person name="Nusbaum C."/>
            <person name="Birren B.W."/>
        </authorList>
    </citation>
    <scope>NUCLEOTIDE SEQUENCE [LARGE SCALE GENOMIC DNA]</scope>
    <source>
        <strain evidence="5">H143</strain>
    </source>
</reference>
<evidence type="ECO:0000313" key="4">
    <source>
        <dbReference type="EMBL" id="EER38524.1"/>
    </source>
</evidence>
<accession>C6HMS7</accession>
<keyword evidence="3" id="KW-0342">GTP-binding</keyword>
<dbReference type="InterPro" id="IPR005225">
    <property type="entry name" value="Small_GTP-bd"/>
</dbReference>
<dbReference type="PANTHER" id="PTHR24072">
    <property type="entry name" value="RHO FAMILY GTPASE"/>
    <property type="match status" value="1"/>
</dbReference>
<dbReference type="PRINTS" id="PR00449">
    <property type="entry name" value="RASTRNSFRMNG"/>
</dbReference>
<dbReference type="GO" id="GO:0005525">
    <property type="term" value="F:GTP binding"/>
    <property type="evidence" value="ECO:0007669"/>
    <property type="project" value="UniProtKB-KW"/>
</dbReference>
<dbReference type="HOGENOM" id="CLU_1128794_0_0_1"/>
<dbReference type="STRING" id="544712.C6HMS7"/>
<dbReference type="Gene3D" id="3.40.50.300">
    <property type="entry name" value="P-loop containing nucleotide triphosphate hydrolases"/>
    <property type="match status" value="1"/>
</dbReference>
<dbReference type="PROSITE" id="PS51419">
    <property type="entry name" value="RAB"/>
    <property type="match status" value="1"/>
</dbReference>
<dbReference type="SUPFAM" id="SSF52540">
    <property type="entry name" value="P-loop containing nucleoside triphosphate hydrolases"/>
    <property type="match status" value="1"/>
</dbReference>
<evidence type="ECO:0000256" key="3">
    <source>
        <dbReference type="ARBA" id="ARBA00023134"/>
    </source>
</evidence>
<dbReference type="PROSITE" id="PS51421">
    <property type="entry name" value="RAS"/>
    <property type="match status" value="1"/>
</dbReference>
<dbReference type="Proteomes" id="UP000002624">
    <property type="component" value="Unassembled WGS sequence"/>
</dbReference>
<evidence type="ECO:0000256" key="2">
    <source>
        <dbReference type="ARBA" id="ARBA00022741"/>
    </source>
</evidence>
<dbReference type="InterPro" id="IPR027417">
    <property type="entry name" value="P-loop_NTPase"/>
</dbReference>
<organism evidence="4 5">
    <name type="scientific">Ajellomyces capsulatus (strain H143)</name>
    <name type="common">Darling's disease fungus</name>
    <name type="synonym">Histoplasma capsulatum</name>
    <dbReference type="NCBI Taxonomy" id="544712"/>
    <lineage>
        <taxon>Eukaryota</taxon>
        <taxon>Fungi</taxon>
        <taxon>Dikarya</taxon>
        <taxon>Ascomycota</taxon>
        <taxon>Pezizomycotina</taxon>
        <taxon>Eurotiomycetes</taxon>
        <taxon>Eurotiomycetidae</taxon>
        <taxon>Onygenales</taxon>
        <taxon>Ajellomycetaceae</taxon>
        <taxon>Histoplasma</taxon>
    </lineage>
</organism>
<dbReference type="OrthoDB" id="8830751at2759"/>
<keyword evidence="1" id="KW-0488">Methylation</keyword>
<protein>
    <submittedName>
        <fullName evidence="4">Rho3 GTPase</fullName>
    </submittedName>
</protein>
<sequence>MHVPTGRTVELALWDTAGQEEYDRLRPLSYPETDLLFVCFAIDCPVSLENVMDKWYPEVLHFCPTTPLILVGLKSDLRNKRTCIDLLKTQGLTPVTPEQGQAVAQRMGATYVECSSKEMRGVDEVFELAVNTAVGIEEQGWGGRDSENGVGGRKRAKKRTCKLLLMIQFTRPPQQHQLLLYLWEDQYAFSLPLQTKYTHGTCWDDPSELLLRLYFTNGNMRTPHEDNENMNTTFRFFVDERPLAYV</sequence>
<dbReference type="SMART" id="SM00174">
    <property type="entry name" value="RHO"/>
    <property type="match status" value="1"/>
</dbReference>
<name>C6HMS7_AJECH</name>
<dbReference type="PROSITE" id="PS51420">
    <property type="entry name" value="RHO"/>
    <property type="match status" value="1"/>
</dbReference>
<dbReference type="VEuPathDB" id="FungiDB:HCDG_07393"/>
<dbReference type="EMBL" id="GG692431">
    <property type="protein sequence ID" value="EER38524.1"/>
    <property type="molecule type" value="Genomic_DNA"/>
</dbReference>
<dbReference type="GO" id="GO:0007264">
    <property type="term" value="P:small GTPase-mediated signal transduction"/>
    <property type="evidence" value="ECO:0007669"/>
    <property type="project" value="InterPro"/>
</dbReference>
<keyword evidence="2" id="KW-0547">Nucleotide-binding</keyword>
<dbReference type="InterPro" id="IPR003578">
    <property type="entry name" value="Small_GTPase_Rho"/>
</dbReference>
<dbReference type="Pfam" id="PF00071">
    <property type="entry name" value="Ras"/>
    <property type="match status" value="1"/>
</dbReference>
<evidence type="ECO:0000256" key="1">
    <source>
        <dbReference type="ARBA" id="ARBA00022481"/>
    </source>
</evidence>
<gene>
    <name evidence="4" type="ORF">HCDG_07393</name>
</gene>
<dbReference type="NCBIfam" id="TIGR00231">
    <property type="entry name" value="small_GTP"/>
    <property type="match status" value="1"/>
</dbReference>
<proteinExistence type="predicted"/>
<dbReference type="AlphaFoldDB" id="C6HMS7"/>
<dbReference type="InterPro" id="IPR001806">
    <property type="entry name" value="Small_GTPase"/>
</dbReference>
<dbReference type="SMART" id="SM00175">
    <property type="entry name" value="RAB"/>
    <property type="match status" value="1"/>
</dbReference>
<dbReference type="SMART" id="SM00173">
    <property type="entry name" value="RAS"/>
    <property type="match status" value="1"/>
</dbReference>
<evidence type="ECO:0000313" key="5">
    <source>
        <dbReference type="Proteomes" id="UP000002624"/>
    </source>
</evidence>
<dbReference type="eggNOG" id="KOG0393">
    <property type="taxonomic scope" value="Eukaryota"/>
</dbReference>
<dbReference type="GO" id="GO:0003924">
    <property type="term" value="F:GTPase activity"/>
    <property type="evidence" value="ECO:0007669"/>
    <property type="project" value="InterPro"/>
</dbReference>